<dbReference type="Gene3D" id="3.40.50.2000">
    <property type="entry name" value="Glycogen Phosphorylase B"/>
    <property type="match status" value="2"/>
</dbReference>
<comment type="caution">
    <text evidence="3">The sequence shown here is derived from an EMBL/GenBank/DDBJ whole genome shotgun (WGS) entry which is preliminary data.</text>
</comment>
<dbReference type="EMBL" id="RXMA01000041">
    <property type="protein sequence ID" value="RTR14173.1"/>
    <property type="molecule type" value="Genomic_DNA"/>
</dbReference>
<dbReference type="Pfam" id="PF13692">
    <property type="entry name" value="Glyco_trans_1_4"/>
    <property type="match status" value="1"/>
</dbReference>
<sequence length="404" mass="43640">MNARRDGPLRVAVCAPVSLAPGETTNRTAAFRKVRLVLAALTDLGCETTLIESLHVGGEGSFRPTCASRAELGEGREVGILRPFALPIPRLTKAAQALAAPRIARRVARDFAPDLLWIYNAYLFESRLALTLERMGVPFVLELEDLPTARRSFPFNVKAALDARSFDEVVRRAAAAACVNSDLCARVRPINPQAFLFPPVVDPALERRAAGRLPPFSHCPIRVGYCGGLEEDKGVGTLAALIDLLPPGMELHVAGIGSLEPMLSAALARHPERGRFHGYLPDAQLVDFLCSMDVLINPHRDVAAAGHGVFPFKLFEYVAAGAVVVTTRSPMIEGVPLDRLIHFDGSPEGLAAALAEAARRGAADDDLRRNVLRRFSLSATTTLIDRILDAAVGNRRRRGQESTA</sequence>
<evidence type="ECO:0000256" key="2">
    <source>
        <dbReference type="ARBA" id="ARBA00022679"/>
    </source>
</evidence>
<keyword evidence="4" id="KW-1185">Reference proteome</keyword>
<accession>A0A431VAJ2</accession>
<evidence type="ECO:0000313" key="3">
    <source>
        <dbReference type="EMBL" id="RTR14173.1"/>
    </source>
</evidence>
<dbReference type="SUPFAM" id="SSF53756">
    <property type="entry name" value="UDP-Glycosyltransferase/glycogen phosphorylase"/>
    <property type="match status" value="1"/>
</dbReference>
<organism evidence="3 4">
    <name type="scientific">Azospirillum griseum</name>
    <dbReference type="NCBI Taxonomy" id="2496639"/>
    <lineage>
        <taxon>Bacteria</taxon>
        <taxon>Pseudomonadati</taxon>
        <taxon>Pseudomonadota</taxon>
        <taxon>Alphaproteobacteria</taxon>
        <taxon>Rhodospirillales</taxon>
        <taxon>Azospirillaceae</taxon>
        <taxon>Azospirillum</taxon>
    </lineage>
</organism>
<dbReference type="PANTHER" id="PTHR12526">
    <property type="entry name" value="GLYCOSYLTRANSFERASE"/>
    <property type="match status" value="1"/>
</dbReference>
<proteinExistence type="predicted"/>
<dbReference type="AlphaFoldDB" id="A0A431VAJ2"/>
<name>A0A431VAJ2_9PROT</name>
<reference evidence="3 4" key="1">
    <citation type="submission" date="2018-12" db="EMBL/GenBank/DDBJ databases">
        <authorList>
            <person name="Yang Y."/>
        </authorList>
    </citation>
    <scope>NUCLEOTIDE SEQUENCE [LARGE SCALE GENOMIC DNA]</scope>
    <source>
        <strain evidence="3 4">L-25-5w-1</strain>
    </source>
</reference>
<protein>
    <submittedName>
        <fullName evidence="3">Glycosyltransferase</fullName>
    </submittedName>
</protein>
<dbReference type="GO" id="GO:0016757">
    <property type="term" value="F:glycosyltransferase activity"/>
    <property type="evidence" value="ECO:0007669"/>
    <property type="project" value="UniProtKB-KW"/>
</dbReference>
<keyword evidence="2 3" id="KW-0808">Transferase</keyword>
<dbReference type="OrthoDB" id="529131at2"/>
<gene>
    <name evidence="3" type="ORF">EJ903_24115</name>
</gene>
<evidence type="ECO:0000313" key="4">
    <source>
        <dbReference type="Proteomes" id="UP000277007"/>
    </source>
</evidence>
<dbReference type="RefSeq" id="WP_126620297.1">
    <property type="nucleotide sequence ID" value="NZ_JBHUCY010000076.1"/>
</dbReference>
<dbReference type="PANTHER" id="PTHR12526:SF510">
    <property type="entry name" value="D-INOSITOL 3-PHOSPHATE GLYCOSYLTRANSFERASE"/>
    <property type="match status" value="1"/>
</dbReference>
<keyword evidence="1" id="KW-0328">Glycosyltransferase</keyword>
<evidence type="ECO:0000256" key="1">
    <source>
        <dbReference type="ARBA" id="ARBA00022676"/>
    </source>
</evidence>
<dbReference type="Proteomes" id="UP000277007">
    <property type="component" value="Unassembled WGS sequence"/>
</dbReference>